<sequence length="223" mass="23451">MDRYGRRSVALAAGLALVLLAVLLWWLSSCEDEAPPATSPPVVTTPTPRPEPAPKPVDPCARQARRGFVPTAMTVQGVVRTAEVSGIPRDGNGVVGVPPAADKDVFAWDLGGVEPGSETGHVLLNTHTWPDGSAMGNRLLAGLDVGDRLVLRGERGATACYRVTERVEVVASNPPDGWSAKDGAPQVVIVVCSGERRGPGDWSHRTLWFADPIGPGANPRATS</sequence>
<name>A0A4S8NGH2_9ACTN</name>
<accession>A0A4S8NGH2</accession>
<dbReference type="InterPro" id="IPR023365">
    <property type="entry name" value="Sortase_dom-sf"/>
</dbReference>
<dbReference type="AlphaFoldDB" id="A0A4S8NGH2"/>
<feature type="region of interest" description="Disordered" evidence="1">
    <location>
        <begin position="35"/>
        <end position="61"/>
    </location>
</feature>
<proteinExistence type="predicted"/>
<comment type="caution">
    <text evidence="2">The sequence shown here is derived from an EMBL/GenBank/DDBJ whole genome shotgun (WGS) entry which is preliminary data.</text>
</comment>
<dbReference type="RefSeq" id="WP_136561995.1">
    <property type="nucleotide sequence ID" value="NZ_BAABLS010000010.1"/>
</dbReference>
<dbReference type="OrthoDB" id="3823733at2"/>
<dbReference type="PROSITE" id="PS51257">
    <property type="entry name" value="PROKAR_LIPOPROTEIN"/>
    <property type="match status" value="1"/>
</dbReference>
<evidence type="ECO:0000313" key="2">
    <source>
        <dbReference type="EMBL" id="THV15900.1"/>
    </source>
</evidence>
<dbReference type="SUPFAM" id="SSF63817">
    <property type="entry name" value="Sortase"/>
    <property type="match status" value="1"/>
</dbReference>
<evidence type="ECO:0000256" key="1">
    <source>
        <dbReference type="SAM" id="MobiDB-lite"/>
    </source>
</evidence>
<keyword evidence="3" id="KW-1185">Reference proteome</keyword>
<reference evidence="2 3" key="1">
    <citation type="journal article" date="2009" name="Int. J. Syst. Evol. Microbiol.">
        <title>Nocardioides caeni sp. nov., isolated from wastewater.</title>
        <authorList>
            <person name="Yoon J.H."/>
            <person name="Kang S.J."/>
            <person name="Park S."/>
            <person name="Kim W."/>
            <person name="Oh T.K."/>
        </authorList>
    </citation>
    <scope>NUCLEOTIDE SEQUENCE [LARGE SCALE GENOMIC DNA]</scope>
    <source>
        <strain evidence="2 3">DSM 23134</strain>
    </source>
</reference>
<dbReference type="Proteomes" id="UP000307087">
    <property type="component" value="Unassembled WGS sequence"/>
</dbReference>
<protein>
    <submittedName>
        <fullName evidence="2">Class F sortase</fullName>
    </submittedName>
</protein>
<dbReference type="CDD" id="cd05829">
    <property type="entry name" value="Sortase_F"/>
    <property type="match status" value="1"/>
</dbReference>
<evidence type="ECO:0000313" key="3">
    <source>
        <dbReference type="Proteomes" id="UP000307087"/>
    </source>
</evidence>
<organism evidence="2 3">
    <name type="scientific">Nocardioides caeni</name>
    <dbReference type="NCBI Taxonomy" id="574700"/>
    <lineage>
        <taxon>Bacteria</taxon>
        <taxon>Bacillati</taxon>
        <taxon>Actinomycetota</taxon>
        <taxon>Actinomycetes</taxon>
        <taxon>Propionibacteriales</taxon>
        <taxon>Nocardioidaceae</taxon>
        <taxon>Nocardioides</taxon>
    </lineage>
</organism>
<dbReference type="InterPro" id="IPR042001">
    <property type="entry name" value="Sortase_F"/>
</dbReference>
<gene>
    <name evidence="2" type="ORF">E9934_06070</name>
</gene>
<feature type="compositionally biased region" description="Pro residues" evidence="1">
    <location>
        <begin position="47"/>
        <end position="57"/>
    </location>
</feature>
<dbReference type="EMBL" id="STGW01000003">
    <property type="protein sequence ID" value="THV15900.1"/>
    <property type="molecule type" value="Genomic_DNA"/>
</dbReference>